<evidence type="ECO:0000259" key="3">
    <source>
        <dbReference type="Pfam" id="PF20597"/>
    </source>
</evidence>
<keyword evidence="1" id="KW-0732">Signal</keyword>
<dbReference type="Pfam" id="PF20597">
    <property type="entry name" value="pAdhesive_15"/>
    <property type="match status" value="1"/>
</dbReference>
<feature type="chain" id="PRO_5026886495" evidence="1">
    <location>
        <begin position="26"/>
        <end position="326"/>
    </location>
</feature>
<dbReference type="InterPro" id="IPR013424">
    <property type="entry name" value="Ice-binding_C"/>
</dbReference>
<dbReference type="InterPro" id="IPR026588">
    <property type="entry name" value="Choice_anch_A"/>
</dbReference>
<evidence type="ECO:0000313" key="5">
    <source>
        <dbReference type="Proteomes" id="UP000479335"/>
    </source>
</evidence>
<feature type="signal peptide" evidence="1">
    <location>
        <begin position="1"/>
        <end position="25"/>
    </location>
</feature>
<reference evidence="4 5" key="1">
    <citation type="submission" date="2019-12" db="EMBL/GenBank/DDBJ databases">
        <title>Novel species isolated from a subtropical stream in China.</title>
        <authorList>
            <person name="Lu H."/>
        </authorList>
    </citation>
    <scope>NUCLEOTIDE SEQUENCE [LARGE SCALE GENOMIC DNA]</scope>
    <source>
        <strain evidence="4 5">FT135W</strain>
    </source>
</reference>
<sequence length="326" mass="33458">MKKATLIGRLIAASLAAGVMSTVQAAVPSFDFGVASDYSGFFYGNVNKVTDVEGRLAVGGDLKTSGFSIGYRTQVPTSLPSVVVRGNVKLGDGTIYASPGTGIDTNASIGPITEYTKNWNGFGIYGGTNSSVSYLTLNKSSNIAGVLDFDAARTGFTSLSSTLGSAAGNGSVTIDSSGTYLKGDKTSNLQVFNLSGGAVKNLVLSDIKAGSTVVINVTGTDVTFSGGQDGQLAALRANVIYNLVDASVVNINTFVYGSVLANNAELRGAGHLEGNIIAKSMNGTVEIGYEPFHGYVTSAVPEPATYGMLLGGLGLMGLVARRRKQA</sequence>
<dbReference type="Pfam" id="PF07589">
    <property type="entry name" value="PEP-CTERM"/>
    <property type="match status" value="1"/>
</dbReference>
<dbReference type="RefSeq" id="WP_161007048.1">
    <property type="nucleotide sequence ID" value="NZ_WWCN01000007.1"/>
</dbReference>
<evidence type="ECO:0000256" key="1">
    <source>
        <dbReference type="SAM" id="SignalP"/>
    </source>
</evidence>
<feature type="domain" description="Choice-of-anchor A" evidence="3">
    <location>
        <begin position="32"/>
        <end position="287"/>
    </location>
</feature>
<proteinExistence type="predicted"/>
<comment type="caution">
    <text evidence="4">The sequence shown here is derived from an EMBL/GenBank/DDBJ whole genome shotgun (WGS) entry which is preliminary data.</text>
</comment>
<name>A0A6L8K7V5_9BURK</name>
<evidence type="ECO:0000259" key="2">
    <source>
        <dbReference type="Pfam" id="PF07589"/>
    </source>
</evidence>
<evidence type="ECO:0000313" key="4">
    <source>
        <dbReference type="EMBL" id="MYM23559.1"/>
    </source>
</evidence>
<protein>
    <submittedName>
        <fullName evidence="4">Choice-of-anchor A family protein</fullName>
    </submittedName>
</protein>
<dbReference type="NCBIfam" id="TIGR02595">
    <property type="entry name" value="PEP_CTERM"/>
    <property type="match status" value="1"/>
</dbReference>
<organism evidence="4 5">
    <name type="scientific">Duganella flavida</name>
    <dbReference type="NCBI Taxonomy" id="2692175"/>
    <lineage>
        <taxon>Bacteria</taxon>
        <taxon>Pseudomonadati</taxon>
        <taxon>Pseudomonadota</taxon>
        <taxon>Betaproteobacteria</taxon>
        <taxon>Burkholderiales</taxon>
        <taxon>Oxalobacteraceae</taxon>
        <taxon>Telluria group</taxon>
        <taxon>Duganella</taxon>
    </lineage>
</organism>
<dbReference type="NCBIfam" id="TIGR04215">
    <property type="entry name" value="choice_anch_A"/>
    <property type="match status" value="1"/>
</dbReference>
<dbReference type="AlphaFoldDB" id="A0A6L8K7V5"/>
<keyword evidence="5" id="KW-1185">Reference proteome</keyword>
<dbReference type="Proteomes" id="UP000479335">
    <property type="component" value="Unassembled WGS sequence"/>
</dbReference>
<gene>
    <name evidence="4" type="ORF">GTP46_12965</name>
</gene>
<accession>A0A6L8K7V5</accession>
<feature type="domain" description="Ice-binding protein C-terminal" evidence="2">
    <location>
        <begin position="299"/>
        <end position="323"/>
    </location>
</feature>
<dbReference type="EMBL" id="WWCN01000007">
    <property type="protein sequence ID" value="MYM23559.1"/>
    <property type="molecule type" value="Genomic_DNA"/>
</dbReference>